<name>A0A494W6Y8_9SPHN</name>
<protein>
    <submittedName>
        <fullName evidence="2">Uncharacterized protein</fullName>
    </submittedName>
</protein>
<dbReference type="KEGG" id="sami:SAMIE_1024590"/>
<gene>
    <name evidence="2" type="ORF">SAMIE_1024590</name>
</gene>
<evidence type="ECO:0000256" key="1">
    <source>
        <dbReference type="SAM" id="SignalP"/>
    </source>
</evidence>
<dbReference type="RefSeq" id="WP_126516851.1">
    <property type="nucleotide sequence ID" value="NZ_AP018664.1"/>
</dbReference>
<dbReference type="Proteomes" id="UP000279959">
    <property type="component" value="Chromosome"/>
</dbReference>
<sequence>MELARVIIGLAAVSVPSVAQAGWQYTQWGMSSAEVAGASGGKTQPLVFDPNSVDPMLRDHLPEIAADAPTMHAPYQTGGRQFDVEFHFSNDRLDRATLHLKAPLDCFKLAGEMAAAYGIPDKHYERSNTSWWRDKEKGNHVMFSAWANEQCTITYQPLSNKSDSGL</sequence>
<feature type="signal peptide" evidence="1">
    <location>
        <begin position="1"/>
        <end position="21"/>
    </location>
</feature>
<dbReference type="AlphaFoldDB" id="A0A494W6Y8"/>
<feature type="chain" id="PRO_5019802160" evidence="1">
    <location>
        <begin position="22"/>
        <end position="166"/>
    </location>
</feature>
<proteinExistence type="predicted"/>
<organism evidence="2 3">
    <name type="scientific">Sphingobium amiense</name>
    <dbReference type="NCBI Taxonomy" id="135719"/>
    <lineage>
        <taxon>Bacteria</taxon>
        <taxon>Pseudomonadati</taxon>
        <taxon>Pseudomonadota</taxon>
        <taxon>Alphaproteobacteria</taxon>
        <taxon>Sphingomonadales</taxon>
        <taxon>Sphingomonadaceae</taxon>
        <taxon>Sphingobium</taxon>
    </lineage>
</organism>
<reference evidence="2 3" key="1">
    <citation type="submission" date="2018-05" db="EMBL/GenBank/DDBJ databases">
        <title>Complete Genome Sequence of the Nonylphenol-Degrading Bacterium Sphingobium amiense DSM 16289T.</title>
        <authorList>
            <person name="Ootsuka M."/>
            <person name="Nishizawa T."/>
            <person name="Ohta H."/>
        </authorList>
    </citation>
    <scope>NUCLEOTIDE SEQUENCE [LARGE SCALE GENOMIC DNA]</scope>
    <source>
        <strain evidence="2 3">DSM 16289</strain>
    </source>
</reference>
<evidence type="ECO:0000313" key="3">
    <source>
        <dbReference type="Proteomes" id="UP000279959"/>
    </source>
</evidence>
<accession>A0A494W6Y8</accession>
<evidence type="ECO:0000313" key="2">
    <source>
        <dbReference type="EMBL" id="BBD98958.1"/>
    </source>
</evidence>
<keyword evidence="1" id="KW-0732">Signal</keyword>
<keyword evidence="3" id="KW-1185">Reference proteome</keyword>
<dbReference type="EMBL" id="AP018664">
    <property type="protein sequence ID" value="BBD98958.1"/>
    <property type="molecule type" value="Genomic_DNA"/>
</dbReference>